<feature type="transmembrane region" description="Helical" evidence="8">
    <location>
        <begin position="169"/>
        <end position="188"/>
    </location>
</feature>
<dbReference type="AlphaFoldDB" id="A0A7S7NQK4"/>
<proteinExistence type="inferred from homology"/>
<evidence type="ECO:0000313" key="10">
    <source>
        <dbReference type="Proteomes" id="UP000593892"/>
    </source>
</evidence>
<dbReference type="Proteomes" id="UP000593892">
    <property type="component" value="Chromosome"/>
</dbReference>
<keyword evidence="3" id="KW-0813">Transport</keyword>
<comment type="similarity">
    <text evidence="2 8">Belongs to the 4-toluene sulfonate uptake permease (TSUP) (TC 2.A.102) family.</text>
</comment>
<dbReference type="KEGG" id="pfer:IRI77_35380"/>
<feature type="transmembrane region" description="Helical" evidence="8">
    <location>
        <begin position="6"/>
        <end position="39"/>
    </location>
</feature>
<dbReference type="PANTHER" id="PTHR30269:SF23">
    <property type="entry name" value="MEMBRANE TRANSPORTER PROTEIN YDHB-RELATED"/>
    <property type="match status" value="1"/>
</dbReference>
<evidence type="ECO:0000256" key="7">
    <source>
        <dbReference type="ARBA" id="ARBA00023136"/>
    </source>
</evidence>
<accession>A0A7S7NQK4</accession>
<feature type="transmembrane region" description="Helical" evidence="8">
    <location>
        <begin position="99"/>
        <end position="117"/>
    </location>
</feature>
<keyword evidence="6 8" id="KW-1133">Transmembrane helix</keyword>
<dbReference type="RefSeq" id="WP_194449625.1">
    <property type="nucleotide sequence ID" value="NZ_CP063849.1"/>
</dbReference>
<keyword evidence="7 8" id="KW-0472">Membrane</keyword>
<comment type="subcellular location">
    <subcellularLocation>
        <location evidence="1 8">Cell membrane</location>
        <topology evidence="1 8">Multi-pass membrane protein</topology>
    </subcellularLocation>
</comment>
<dbReference type="InterPro" id="IPR052017">
    <property type="entry name" value="TSUP"/>
</dbReference>
<keyword evidence="10" id="KW-1185">Reference proteome</keyword>
<dbReference type="Pfam" id="PF01925">
    <property type="entry name" value="TauE"/>
    <property type="match status" value="1"/>
</dbReference>
<dbReference type="PANTHER" id="PTHR30269">
    <property type="entry name" value="TRANSMEMBRANE PROTEIN YFCA"/>
    <property type="match status" value="1"/>
</dbReference>
<reference evidence="9 10" key="1">
    <citation type="submission" date="2020-10" db="EMBL/GenBank/DDBJ databases">
        <title>Complete genome sequence of Paludibaculum fermentans P105T, a facultatively anaerobic acidobacterium capable of dissimilatory Fe(III) reduction.</title>
        <authorList>
            <person name="Dedysh S.N."/>
            <person name="Beletsky A.V."/>
            <person name="Kulichevskaya I.S."/>
            <person name="Mardanov A.V."/>
            <person name="Ravin N.V."/>
        </authorList>
    </citation>
    <scope>NUCLEOTIDE SEQUENCE [LARGE SCALE GENOMIC DNA]</scope>
    <source>
        <strain evidence="9 10">P105</strain>
    </source>
</reference>
<feature type="transmembrane region" description="Helical" evidence="8">
    <location>
        <begin position="224"/>
        <end position="241"/>
    </location>
</feature>
<dbReference type="InterPro" id="IPR002781">
    <property type="entry name" value="TM_pro_TauE-like"/>
</dbReference>
<sequence>MPHLEIWQWLVGALCAMCVGVAKTGLPGLGILVVPLIILTVGDARVSAAWLLPMLCTADLFAVIYWRRHAAAGRLFSLVPWVLLGMTGGALALNLKEGVLRPVVGGIVLVMLLAYLWRKYARNGMAVSPHPVLYGATAGFATTVANAAGPVMSLYLLSKKLPKEEFIATGAWFFFIINLTKVPIYAWHGLFSRQSLTFDVLMIPAVMVGAIGGRKLVPHIPEKVFEALVVILTAASTLFLFR</sequence>
<keyword evidence="5 8" id="KW-0812">Transmembrane</keyword>
<organism evidence="9 10">
    <name type="scientific">Paludibaculum fermentans</name>
    <dbReference type="NCBI Taxonomy" id="1473598"/>
    <lineage>
        <taxon>Bacteria</taxon>
        <taxon>Pseudomonadati</taxon>
        <taxon>Acidobacteriota</taxon>
        <taxon>Terriglobia</taxon>
        <taxon>Bryobacterales</taxon>
        <taxon>Bryobacteraceae</taxon>
        <taxon>Paludibaculum</taxon>
    </lineage>
</organism>
<gene>
    <name evidence="9" type="ORF">IRI77_35380</name>
</gene>
<feature type="transmembrane region" description="Helical" evidence="8">
    <location>
        <begin position="72"/>
        <end position="92"/>
    </location>
</feature>
<feature type="transmembrane region" description="Helical" evidence="8">
    <location>
        <begin position="46"/>
        <end position="66"/>
    </location>
</feature>
<dbReference type="EMBL" id="CP063849">
    <property type="protein sequence ID" value="QOY87962.1"/>
    <property type="molecule type" value="Genomic_DNA"/>
</dbReference>
<evidence type="ECO:0000313" key="9">
    <source>
        <dbReference type="EMBL" id="QOY87962.1"/>
    </source>
</evidence>
<evidence type="ECO:0000256" key="5">
    <source>
        <dbReference type="ARBA" id="ARBA00022692"/>
    </source>
</evidence>
<dbReference type="GO" id="GO:0005886">
    <property type="term" value="C:plasma membrane"/>
    <property type="evidence" value="ECO:0007669"/>
    <property type="project" value="UniProtKB-SubCell"/>
</dbReference>
<name>A0A7S7NQK4_PALFE</name>
<evidence type="ECO:0000256" key="8">
    <source>
        <dbReference type="RuleBase" id="RU363041"/>
    </source>
</evidence>
<feature type="transmembrane region" description="Helical" evidence="8">
    <location>
        <begin position="132"/>
        <end position="157"/>
    </location>
</feature>
<protein>
    <recommendedName>
        <fullName evidence="8">Probable membrane transporter protein</fullName>
    </recommendedName>
</protein>
<evidence type="ECO:0000256" key="1">
    <source>
        <dbReference type="ARBA" id="ARBA00004651"/>
    </source>
</evidence>
<evidence type="ECO:0000256" key="4">
    <source>
        <dbReference type="ARBA" id="ARBA00022475"/>
    </source>
</evidence>
<keyword evidence="4 8" id="KW-1003">Cell membrane</keyword>
<evidence type="ECO:0000256" key="2">
    <source>
        <dbReference type="ARBA" id="ARBA00009142"/>
    </source>
</evidence>
<feature type="transmembrane region" description="Helical" evidence="8">
    <location>
        <begin position="194"/>
        <end position="212"/>
    </location>
</feature>
<evidence type="ECO:0000256" key="6">
    <source>
        <dbReference type="ARBA" id="ARBA00022989"/>
    </source>
</evidence>
<evidence type="ECO:0000256" key="3">
    <source>
        <dbReference type="ARBA" id="ARBA00022448"/>
    </source>
</evidence>